<evidence type="ECO:0000313" key="2">
    <source>
        <dbReference type="EMBL" id="KAF5318772.1"/>
    </source>
</evidence>
<organism evidence="2 3">
    <name type="scientific">Psilocybe cf. subviscida</name>
    <dbReference type="NCBI Taxonomy" id="2480587"/>
    <lineage>
        <taxon>Eukaryota</taxon>
        <taxon>Fungi</taxon>
        <taxon>Dikarya</taxon>
        <taxon>Basidiomycota</taxon>
        <taxon>Agaricomycotina</taxon>
        <taxon>Agaricomycetes</taxon>
        <taxon>Agaricomycetidae</taxon>
        <taxon>Agaricales</taxon>
        <taxon>Agaricineae</taxon>
        <taxon>Strophariaceae</taxon>
        <taxon>Psilocybe</taxon>
    </lineage>
</organism>
<dbReference type="AlphaFoldDB" id="A0A8H5BAS0"/>
<name>A0A8H5BAS0_9AGAR</name>
<dbReference type="EMBL" id="JAACJJ010000030">
    <property type="protein sequence ID" value="KAF5318772.1"/>
    <property type="molecule type" value="Genomic_DNA"/>
</dbReference>
<comment type="caution">
    <text evidence="2">The sequence shown here is derived from an EMBL/GenBank/DDBJ whole genome shotgun (WGS) entry which is preliminary data.</text>
</comment>
<accession>A0A8H5BAS0</accession>
<feature type="region of interest" description="Disordered" evidence="1">
    <location>
        <begin position="129"/>
        <end position="158"/>
    </location>
</feature>
<evidence type="ECO:0000256" key="1">
    <source>
        <dbReference type="SAM" id="MobiDB-lite"/>
    </source>
</evidence>
<sequence length="158" mass="17224">MSSHSKTGSLYPSNGQSHFPAPEQHTVLLVKQRLNPGVTNTIIRAGHVAYIGNDGTSGLVAERSAFERAANTKIKGGFFGVNAMEAAEEYMVHQAELRKAQLASEHISKMRELESKWLEMAKLQAEQMKQSGSNAIGKNAYQPVHAHSQPKGRSAVNQ</sequence>
<gene>
    <name evidence="2" type="ORF">D9619_010872</name>
</gene>
<protein>
    <submittedName>
        <fullName evidence="2">Uncharacterized protein</fullName>
    </submittedName>
</protein>
<dbReference type="Proteomes" id="UP000567179">
    <property type="component" value="Unassembled WGS sequence"/>
</dbReference>
<keyword evidence="3" id="KW-1185">Reference proteome</keyword>
<reference evidence="2 3" key="1">
    <citation type="journal article" date="2020" name="ISME J.">
        <title>Uncovering the hidden diversity of litter-decomposition mechanisms in mushroom-forming fungi.</title>
        <authorList>
            <person name="Floudas D."/>
            <person name="Bentzer J."/>
            <person name="Ahren D."/>
            <person name="Johansson T."/>
            <person name="Persson P."/>
            <person name="Tunlid A."/>
        </authorList>
    </citation>
    <scope>NUCLEOTIDE SEQUENCE [LARGE SCALE GENOMIC DNA]</scope>
    <source>
        <strain evidence="2 3">CBS 101986</strain>
    </source>
</reference>
<evidence type="ECO:0000313" key="3">
    <source>
        <dbReference type="Proteomes" id="UP000567179"/>
    </source>
</evidence>
<proteinExistence type="predicted"/>